<dbReference type="VEuPathDB" id="FungiDB:ASPCADRAFT_162193"/>
<evidence type="ECO:0000256" key="1">
    <source>
        <dbReference type="ARBA" id="ARBA00022450"/>
    </source>
</evidence>
<dbReference type="InterPro" id="IPR050091">
    <property type="entry name" value="PKS_NRPS_Biosynth_Enz"/>
</dbReference>
<dbReference type="PROSITE" id="PS52004">
    <property type="entry name" value="KS3_2"/>
    <property type="match status" value="1"/>
</dbReference>
<evidence type="ECO:0000256" key="3">
    <source>
        <dbReference type="ARBA" id="ARBA00022679"/>
    </source>
</evidence>
<dbReference type="Pfam" id="PF02801">
    <property type="entry name" value="Ketoacyl-synt_C"/>
    <property type="match status" value="1"/>
</dbReference>
<dbReference type="Pfam" id="PF16197">
    <property type="entry name" value="KAsynt_C_assoc"/>
    <property type="match status" value="1"/>
</dbReference>
<dbReference type="EMBL" id="HM011513">
    <property type="protein sequence ID" value="ADF36123.1"/>
    <property type="molecule type" value="Genomic_DNA"/>
</dbReference>
<dbReference type="SUPFAM" id="SSF53901">
    <property type="entry name" value="Thiolase-like"/>
    <property type="match status" value="1"/>
</dbReference>
<dbReference type="SMART" id="SM00825">
    <property type="entry name" value="PKS_KS"/>
    <property type="match status" value="1"/>
</dbReference>
<keyword evidence="3" id="KW-0808">Transferase</keyword>
<feature type="domain" description="Ketosynthase family 3 (KS3)" evidence="5">
    <location>
        <begin position="1"/>
        <end position="121"/>
    </location>
</feature>
<protein>
    <submittedName>
        <fullName evidence="6">Polyketide synthase</fullName>
    </submittedName>
</protein>
<dbReference type="InterPro" id="IPR016039">
    <property type="entry name" value="Thiolase-like"/>
</dbReference>
<keyword evidence="4" id="KW-0511">Multifunctional enzyme</keyword>
<keyword evidence="2" id="KW-0597">Phosphoprotein</keyword>
<dbReference type="PANTHER" id="PTHR43775">
    <property type="entry name" value="FATTY ACID SYNTHASE"/>
    <property type="match status" value="1"/>
</dbReference>
<proteinExistence type="predicted"/>
<gene>
    <name evidence="6" type="primary">pks11</name>
</gene>
<feature type="non-terminal residue" evidence="6">
    <location>
        <position position="232"/>
    </location>
</feature>
<dbReference type="Gene3D" id="3.30.70.3290">
    <property type="match status" value="1"/>
</dbReference>
<accession>F1ASU7</accession>
<evidence type="ECO:0000256" key="2">
    <source>
        <dbReference type="ARBA" id="ARBA00022553"/>
    </source>
</evidence>
<keyword evidence="1" id="KW-0596">Phosphopantetheine</keyword>
<organism evidence="6">
    <name type="scientific">Aspergillus carbonarius</name>
    <dbReference type="NCBI Taxonomy" id="40993"/>
    <lineage>
        <taxon>Eukaryota</taxon>
        <taxon>Fungi</taxon>
        <taxon>Dikarya</taxon>
        <taxon>Ascomycota</taxon>
        <taxon>Pezizomycotina</taxon>
        <taxon>Eurotiomycetes</taxon>
        <taxon>Eurotiomycetidae</taxon>
        <taxon>Eurotiales</taxon>
        <taxon>Aspergillaceae</taxon>
        <taxon>Aspergillus</taxon>
        <taxon>Aspergillus subgen. Circumdati</taxon>
    </lineage>
</organism>
<dbReference type="GO" id="GO:0004312">
    <property type="term" value="F:fatty acid synthase activity"/>
    <property type="evidence" value="ECO:0007669"/>
    <property type="project" value="TreeGrafter"/>
</dbReference>
<dbReference type="InterPro" id="IPR032821">
    <property type="entry name" value="PKS_assoc"/>
</dbReference>
<evidence type="ECO:0000259" key="5">
    <source>
        <dbReference type="PROSITE" id="PS52004"/>
    </source>
</evidence>
<sequence>QAGDPQEATAIYEALFGTSMSPDKLSEERLYVGSIRTIIGHTEGVAGLAGVIKASLSVQKGIIPPNMFLDRINPAIKPLTSRLCIPTEPMPWPNLAPGVPRRVSVNSFGFGGSNAHAIIENYTPDTKLVLRHTLSPRILPFTFSASTEQALTDVLERYDTFLQHNLDVDLVSLAESLLKRRSTFSHRIALTAASNEDLQSMIRVELEGRRSAAASPAIVSRSSDAPKRVLGV</sequence>
<evidence type="ECO:0000313" key="6">
    <source>
        <dbReference type="EMBL" id="ADF36123.1"/>
    </source>
</evidence>
<dbReference type="AlphaFoldDB" id="F1ASU7"/>
<dbReference type="InterPro" id="IPR014031">
    <property type="entry name" value="Ketoacyl_synth_C"/>
</dbReference>
<name>F1ASU7_ASPCA</name>
<dbReference type="GO" id="GO:0006633">
    <property type="term" value="P:fatty acid biosynthetic process"/>
    <property type="evidence" value="ECO:0007669"/>
    <property type="project" value="TreeGrafter"/>
</dbReference>
<reference evidence="6" key="1">
    <citation type="journal article" date="2010" name="Phytopathol. Mediterr.">
        <title>Amplification of polyketide synthase gene fragments in ochratoxigenic and nonochratoxigenic black aspergilli in grapevine.</title>
        <authorList>
            <person name="Storari M."/>
            <person name="Pertot I."/>
            <person name="Gessler C."/>
            <person name="Broggini G.A.L."/>
        </authorList>
    </citation>
    <scope>NUCLEOTIDE SEQUENCE</scope>
    <source>
        <strain evidence="6">ITEM 5012</strain>
    </source>
</reference>
<evidence type="ECO:0000256" key="4">
    <source>
        <dbReference type="ARBA" id="ARBA00023268"/>
    </source>
</evidence>
<feature type="non-terminal residue" evidence="6">
    <location>
        <position position="1"/>
    </location>
</feature>
<dbReference type="InterPro" id="IPR020841">
    <property type="entry name" value="PKS_Beta-ketoAc_synthase_dom"/>
</dbReference>
<dbReference type="PANTHER" id="PTHR43775:SF48">
    <property type="entry name" value="HIGHLY REDUCING POLYKETIDE SYNTHASE SDGA"/>
    <property type="match status" value="1"/>
</dbReference>
<dbReference type="GO" id="GO:0044550">
    <property type="term" value="P:secondary metabolite biosynthetic process"/>
    <property type="evidence" value="ECO:0007669"/>
    <property type="project" value="TreeGrafter"/>
</dbReference>
<dbReference type="Gene3D" id="3.40.47.10">
    <property type="match status" value="1"/>
</dbReference>